<dbReference type="Gene3D" id="3.10.450.60">
    <property type="match status" value="1"/>
</dbReference>
<evidence type="ECO:0000259" key="3">
    <source>
        <dbReference type="PROSITE" id="PS51393"/>
    </source>
</evidence>
<dbReference type="PROSITE" id="PS00081">
    <property type="entry name" value="LIPOXYGENASE_2"/>
    <property type="match status" value="1"/>
</dbReference>
<dbReference type="AlphaFoldDB" id="A0A2P1PLK8"/>
<sequence>MSALAMPVHTYVVPTLPQFDTDAGRDARQFQLSLARTNYNYMHSYLEQVPLSAGVPGGEGFSPQFIEKVLKVIVPMLENFKAAVHAVLKRELEGDLPGPEIEALQAAYDKLVHDFGILNPIKDIKDIHAFLGALTRTAKALEGLTRVPGDLEQMVKGLETVFAETLKTPTAFLKSTLFDTLRGERGHAYLRPQSIDDYEALFGALKPPTMLSLPHAPWMTSTEKPCLQDWYFGWMQIAGYNTTNLKGVVSSVVPDSDTVVLADLQKKMPITDALLQSVTGDQTLTLADAIAKHRLYVVDYEVFAGATSDPLHGEQRYLTAPIALFYWNPTAPPGYPPSPEGVMQPIAIQLGQHFDAEATPIYTPNNSAGGNDASLLKWRIAKFFINATCAMQHESIAHLGDCHLIVEPFIVAAHRQLAETHPLLKLLLPHFRFTININDDAIHSLITPGGVVATNVGPKIEDTLAAVGNAHANYRWDQRNPERLFKRRGVDQIPVFPFRDDTLLLYAAIKPWVRNYLKLYYVNDQAVRDDTELQGFVNELVLPQYCGFKGMNGLVDTGDPKRPVRIESFDYLCEMVSQLIYTAGPQHASVNYAQYTMMSYMPSVGGTIYAPPPPRAMVLHSVQDCLPWYPALDVALYTFSFEYLLTEVQYDTFGHYDPDPRVPYFQDPRVWPLNEDFKEALAVAEIQIRKRNATRPMEYALQIPSLIPNSISI</sequence>
<dbReference type="PROSITE" id="PS51393">
    <property type="entry name" value="LIPOXYGENASE_3"/>
    <property type="match status" value="1"/>
</dbReference>
<dbReference type="RefSeq" id="WP_106889667.1">
    <property type="nucleotide sequence ID" value="NZ_CP027860.1"/>
</dbReference>
<dbReference type="EMBL" id="CP027860">
    <property type="protein sequence ID" value="AVP95738.1"/>
    <property type="molecule type" value="Genomic_DNA"/>
</dbReference>
<keyword evidence="5" id="KW-1185">Reference proteome</keyword>
<dbReference type="SUPFAM" id="SSF48484">
    <property type="entry name" value="Lipoxigenase"/>
    <property type="match status" value="1"/>
</dbReference>
<dbReference type="Pfam" id="PF00305">
    <property type="entry name" value="Lipoxygenase"/>
    <property type="match status" value="1"/>
</dbReference>
<accession>A0A2P1PLK8</accession>
<keyword evidence="2" id="KW-0560">Oxidoreductase</keyword>
<reference evidence="4 5" key="2">
    <citation type="submission" date="2018-03" db="EMBL/GenBank/DDBJ databases">
        <authorList>
            <person name="Keele B.F."/>
        </authorList>
    </citation>
    <scope>NUCLEOTIDE SEQUENCE [LARGE SCALE GENOMIC DNA]</scope>
    <source>
        <strain evidence="4 5">D13</strain>
    </source>
</reference>
<evidence type="ECO:0000313" key="4">
    <source>
        <dbReference type="EMBL" id="AVP95738.1"/>
    </source>
</evidence>
<evidence type="ECO:0000256" key="2">
    <source>
        <dbReference type="ARBA" id="ARBA00023002"/>
    </source>
</evidence>
<feature type="domain" description="Lipoxygenase" evidence="3">
    <location>
        <begin position="267"/>
        <end position="713"/>
    </location>
</feature>
<reference evidence="4 5" key="1">
    <citation type="submission" date="2018-03" db="EMBL/GenBank/DDBJ databases">
        <title>Ahniella affigens gen. nov., sp. nov., a gammaproteobacterium isolated from sandy soil near a stream.</title>
        <authorList>
            <person name="Ko Y."/>
            <person name="Kim J.-H."/>
        </authorList>
    </citation>
    <scope>NUCLEOTIDE SEQUENCE [LARGE SCALE GENOMIC DNA]</scope>
    <source>
        <strain evidence="4 5">D13</strain>
    </source>
</reference>
<dbReference type="InterPro" id="IPR036226">
    <property type="entry name" value="LipOase_C_sf"/>
</dbReference>
<dbReference type="GO" id="GO:0034440">
    <property type="term" value="P:lipid oxidation"/>
    <property type="evidence" value="ECO:0007669"/>
    <property type="project" value="InterPro"/>
</dbReference>
<gene>
    <name evidence="4" type="ORF">C7S18_00355</name>
</gene>
<dbReference type="InterPro" id="IPR013819">
    <property type="entry name" value="LipOase_C"/>
</dbReference>
<organism evidence="4 5">
    <name type="scientific">Ahniella affigens</name>
    <dbReference type="NCBI Taxonomy" id="2021234"/>
    <lineage>
        <taxon>Bacteria</taxon>
        <taxon>Pseudomonadati</taxon>
        <taxon>Pseudomonadota</taxon>
        <taxon>Gammaproteobacteria</taxon>
        <taxon>Lysobacterales</taxon>
        <taxon>Rhodanobacteraceae</taxon>
        <taxon>Ahniella</taxon>
    </lineage>
</organism>
<name>A0A2P1PLK8_9GAMM</name>
<dbReference type="PRINTS" id="PR00087">
    <property type="entry name" value="LIPOXYGENASE"/>
</dbReference>
<dbReference type="PANTHER" id="PTHR11771">
    <property type="entry name" value="LIPOXYGENASE"/>
    <property type="match status" value="1"/>
</dbReference>
<dbReference type="GO" id="GO:0016702">
    <property type="term" value="F:oxidoreductase activity, acting on single donors with incorporation of molecular oxygen, incorporation of two atoms of oxygen"/>
    <property type="evidence" value="ECO:0007669"/>
    <property type="project" value="InterPro"/>
</dbReference>
<dbReference type="OrthoDB" id="5912511at2"/>
<keyword evidence="1" id="KW-0479">Metal-binding</keyword>
<evidence type="ECO:0000256" key="1">
    <source>
        <dbReference type="ARBA" id="ARBA00022723"/>
    </source>
</evidence>
<protein>
    <submittedName>
        <fullName evidence="4">Arachidonate 15-lipoxygenase</fullName>
    </submittedName>
</protein>
<dbReference type="InterPro" id="IPR020834">
    <property type="entry name" value="LipOase_CS"/>
</dbReference>
<evidence type="ECO:0000313" key="5">
    <source>
        <dbReference type="Proteomes" id="UP000241074"/>
    </source>
</evidence>
<dbReference type="Proteomes" id="UP000241074">
    <property type="component" value="Chromosome"/>
</dbReference>
<dbReference type="KEGG" id="xba:C7S18_00355"/>
<proteinExistence type="predicted"/>
<dbReference type="Gene3D" id="1.20.245.10">
    <property type="entry name" value="Lipoxygenase-1, Domain 5"/>
    <property type="match status" value="1"/>
</dbReference>
<dbReference type="InterPro" id="IPR000907">
    <property type="entry name" value="LipOase"/>
</dbReference>
<dbReference type="GO" id="GO:0046872">
    <property type="term" value="F:metal ion binding"/>
    <property type="evidence" value="ECO:0007669"/>
    <property type="project" value="UniProtKB-KW"/>
</dbReference>